<evidence type="ECO:0000256" key="3">
    <source>
        <dbReference type="ARBA" id="ARBA00022723"/>
    </source>
</evidence>
<dbReference type="GO" id="GO:0030313">
    <property type="term" value="C:cell envelope"/>
    <property type="evidence" value="ECO:0007669"/>
    <property type="project" value="UniProtKB-SubCell"/>
</dbReference>
<protein>
    <submittedName>
        <fullName evidence="7">Zinc/manganese transport system substrate-binding protein</fullName>
    </submittedName>
</protein>
<dbReference type="InterPro" id="IPR006128">
    <property type="entry name" value="Lipoprotein_PsaA-like"/>
</dbReference>
<organism evidence="7 8">
    <name type="scientific">Leucobacter aridicollis</name>
    <dbReference type="NCBI Taxonomy" id="283878"/>
    <lineage>
        <taxon>Bacteria</taxon>
        <taxon>Bacillati</taxon>
        <taxon>Actinomycetota</taxon>
        <taxon>Actinomycetes</taxon>
        <taxon>Micrococcales</taxon>
        <taxon>Microbacteriaceae</taxon>
        <taxon>Leucobacter</taxon>
    </lineage>
</organism>
<keyword evidence="4 6" id="KW-0732">Signal</keyword>
<comment type="similarity">
    <text evidence="5">Belongs to the bacterial solute-binding protein 9 family.</text>
</comment>
<evidence type="ECO:0000256" key="6">
    <source>
        <dbReference type="SAM" id="SignalP"/>
    </source>
</evidence>
<evidence type="ECO:0000313" key="7">
    <source>
        <dbReference type="EMBL" id="NYD27234.1"/>
    </source>
</evidence>
<dbReference type="Proteomes" id="UP000586095">
    <property type="component" value="Unassembled WGS sequence"/>
</dbReference>
<name>A0A852RG80_9MICO</name>
<dbReference type="GO" id="GO:0030001">
    <property type="term" value="P:metal ion transport"/>
    <property type="evidence" value="ECO:0007669"/>
    <property type="project" value="InterPro"/>
</dbReference>
<comment type="caution">
    <text evidence="7">The sequence shown here is derived from an EMBL/GenBank/DDBJ whole genome shotgun (WGS) entry which is preliminary data.</text>
</comment>
<dbReference type="Gene3D" id="3.40.50.1980">
    <property type="entry name" value="Nitrogenase molybdenum iron protein domain"/>
    <property type="match status" value="2"/>
</dbReference>
<dbReference type="PANTHER" id="PTHR42953:SF1">
    <property type="entry name" value="METAL-BINDING PROTEIN HI_0362-RELATED"/>
    <property type="match status" value="1"/>
</dbReference>
<dbReference type="RefSeq" id="WP_307814608.1">
    <property type="nucleotide sequence ID" value="NZ_BAAALZ010000001.1"/>
</dbReference>
<dbReference type="PRINTS" id="PR00690">
    <property type="entry name" value="ADHESNFAMILY"/>
</dbReference>
<dbReference type="InterPro" id="IPR050492">
    <property type="entry name" value="Bact_metal-bind_prot9"/>
</dbReference>
<gene>
    <name evidence="7" type="ORF">BJ960_002037</name>
</gene>
<sequence length="332" mass="34572">MSRYRGPRSRARAARLASGVAVLLGLALSACTTGPSDAESTAEANIVVTTNILGDVVSQIVGDAANVRTLMRPGADPHSFEISAQQAAQMDEADLLVSNGLGLEEGLQRHLDRVAAAGGAQFVAGDHVDVLRYAASDAHGEGAAEAVDPHFWTDPLQMVAVTEALTETLAALPALDEDARAAVTGRGTAYAAELTAVDATMKQRFAEIPPDRRALVTNHHVFGYFAERYDFEVLGTAIPGGTTLAAPSAKDLDALVTAITEARVPTIFAESSSPDRLMRVLADEAGLTVDVVSLFTESLSEPGAGADTYVAMLHTNTDRIVAGLAPGEPAGR</sequence>
<dbReference type="Pfam" id="PF01297">
    <property type="entry name" value="ZnuA"/>
    <property type="match status" value="1"/>
</dbReference>
<feature type="chain" id="PRO_5032475122" evidence="6">
    <location>
        <begin position="39"/>
        <end position="332"/>
    </location>
</feature>
<dbReference type="PANTHER" id="PTHR42953">
    <property type="entry name" value="HIGH-AFFINITY ZINC UPTAKE SYSTEM PROTEIN ZNUA-RELATED"/>
    <property type="match status" value="1"/>
</dbReference>
<dbReference type="InterPro" id="IPR006129">
    <property type="entry name" value="AdhesinB"/>
</dbReference>
<dbReference type="AlphaFoldDB" id="A0A852RG80"/>
<feature type="signal peptide" evidence="6">
    <location>
        <begin position="1"/>
        <end position="38"/>
    </location>
</feature>
<keyword evidence="3" id="KW-0479">Metal-binding</keyword>
<evidence type="ECO:0000256" key="4">
    <source>
        <dbReference type="ARBA" id="ARBA00022729"/>
    </source>
</evidence>
<dbReference type="PRINTS" id="PR00691">
    <property type="entry name" value="ADHESINB"/>
</dbReference>
<keyword evidence="8" id="KW-1185">Reference proteome</keyword>
<dbReference type="InterPro" id="IPR006127">
    <property type="entry name" value="ZnuA-like"/>
</dbReference>
<evidence type="ECO:0000256" key="1">
    <source>
        <dbReference type="ARBA" id="ARBA00004196"/>
    </source>
</evidence>
<dbReference type="GO" id="GO:0007155">
    <property type="term" value="P:cell adhesion"/>
    <property type="evidence" value="ECO:0007669"/>
    <property type="project" value="InterPro"/>
</dbReference>
<dbReference type="SUPFAM" id="SSF53807">
    <property type="entry name" value="Helical backbone' metal receptor"/>
    <property type="match status" value="1"/>
</dbReference>
<comment type="subcellular location">
    <subcellularLocation>
        <location evidence="1">Cell envelope</location>
    </subcellularLocation>
</comment>
<dbReference type="EMBL" id="JACCBD010000001">
    <property type="protein sequence ID" value="NYD27234.1"/>
    <property type="molecule type" value="Genomic_DNA"/>
</dbReference>
<evidence type="ECO:0000256" key="2">
    <source>
        <dbReference type="ARBA" id="ARBA00022448"/>
    </source>
</evidence>
<evidence type="ECO:0000256" key="5">
    <source>
        <dbReference type="RuleBase" id="RU003512"/>
    </source>
</evidence>
<reference evidence="7 8" key="1">
    <citation type="submission" date="2020-07" db="EMBL/GenBank/DDBJ databases">
        <title>Sequencing the genomes of 1000 actinobacteria strains.</title>
        <authorList>
            <person name="Klenk H.-P."/>
        </authorList>
    </citation>
    <scope>NUCLEOTIDE SEQUENCE [LARGE SCALE GENOMIC DNA]</scope>
    <source>
        <strain evidence="7 8">DSM 17380</strain>
    </source>
</reference>
<proteinExistence type="inferred from homology"/>
<accession>A0A852RG80</accession>
<keyword evidence="2 5" id="KW-0813">Transport</keyword>
<dbReference type="PROSITE" id="PS51257">
    <property type="entry name" value="PROKAR_LIPOPROTEIN"/>
    <property type="match status" value="1"/>
</dbReference>
<evidence type="ECO:0000313" key="8">
    <source>
        <dbReference type="Proteomes" id="UP000586095"/>
    </source>
</evidence>
<dbReference type="GO" id="GO:0046872">
    <property type="term" value="F:metal ion binding"/>
    <property type="evidence" value="ECO:0007669"/>
    <property type="project" value="UniProtKB-KW"/>
</dbReference>